<dbReference type="EMBL" id="BAABVV010000024">
    <property type="protein sequence ID" value="GAA6113945.1"/>
    <property type="molecule type" value="Genomic_DNA"/>
</dbReference>
<dbReference type="InterPro" id="IPR006524">
    <property type="entry name" value="ArpU-like"/>
</dbReference>
<accession>A0ABP9ZGL3</accession>
<dbReference type="Pfam" id="PF07374">
    <property type="entry name" value="DUF1492"/>
    <property type="match status" value="1"/>
</dbReference>
<name>A0ABP9ZGL3_9LACO</name>
<comment type="caution">
    <text evidence="1">The sequence shown here is derived from an EMBL/GenBank/DDBJ whole genome shotgun (WGS) entry which is preliminary data.</text>
</comment>
<gene>
    <name evidence="1" type="ORF">AP20H10_03080</name>
</gene>
<organism evidence="1 2">
    <name type="scientific">Apilactobacillus apinorum</name>
    <dbReference type="NCBI Taxonomy" id="1218495"/>
    <lineage>
        <taxon>Bacteria</taxon>
        <taxon>Bacillati</taxon>
        <taxon>Bacillota</taxon>
        <taxon>Bacilli</taxon>
        <taxon>Lactobacillales</taxon>
        <taxon>Lactobacillaceae</taxon>
        <taxon>Apilactobacillus</taxon>
    </lineage>
</organism>
<evidence type="ECO:0000313" key="1">
    <source>
        <dbReference type="EMBL" id="GAA6113945.1"/>
    </source>
</evidence>
<dbReference type="InterPro" id="IPR010861">
    <property type="entry name" value="DUF1492"/>
</dbReference>
<evidence type="ECO:0000313" key="2">
    <source>
        <dbReference type="Proteomes" id="UP001438112"/>
    </source>
</evidence>
<dbReference type="NCBIfam" id="TIGR01637">
    <property type="entry name" value="phage_arpU"/>
    <property type="match status" value="1"/>
</dbReference>
<evidence type="ECO:0008006" key="3">
    <source>
        <dbReference type="Google" id="ProtNLM"/>
    </source>
</evidence>
<sequence length="136" mass="15732">MLTDKEIDTDKLINSAKYILDNYQFQLKIKKRDESQMSAVEYSGMPGSPSMTNTAENGILRHVSAEDYVKEVDFAVDNLKYDNDLYKIIKYTYIAPMDTAIAIAMKLNISRSKYYRLLRKAQKEFGLLCKLVNINR</sequence>
<reference evidence="1 2" key="1">
    <citation type="submission" date="2024-03" db="EMBL/GenBank/DDBJ databases">
        <title>Inconsistent identification of Apilactobacillus kunkeei-related strains obtained by well-developed overall genome related indices.</title>
        <authorList>
            <person name="Maeno S."/>
            <person name="Endo A."/>
        </authorList>
    </citation>
    <scope>NUCLEOTIDE SEQUENCE [LARGE SCALE GENOMIC DNA]</scope>
    <source>
        <strain evidence="1 2">20H-10</strain>
    </source>
</reference>
<dbReference type="Proteomes" id="UP001438112">
    <property type="component" value="Unassembled WGS sequence"/>
</dbReference>
<proteinExistence type="predicted"/>
<dbReference type="RefSeq" id="WP_353317386.1">
    <property type="nucleotide sequence ID" value="NZ_BAABVV010000024.1"/>
</dbReference>
<protein>
    <recommendedName>
        <fullName evidence="3">Phage transcriptional regulator, ArpU family</fullName>
    </recommendedName>
</protein>
<keyword evidence="2" id="KW-1185">Reference proteome</keyword>